<dbReference type="RefSeq" id="WP_076423567.1">
    <property type="nucleotide sequence ID" value="NZ_FTMP01000001.1"/>
</dbReference>
<feature type="transmembrane region" description="Helical" evidence="4">
    <location>
        <begin position="352"/>
        <end position="373"/>
    </location>
</feature>
<evidence type="ECO:0000313" key="7">
    <source>
        <dbReference type="Proteomes" id="UP000185841"/>
    </source>
</evidence>
<feature type="transmembrane region" description="Helical" evidence="4">
    <location>
        <begin position="317"/>
        <end position="340"/>
    </location>
</feature>
<accession>A0A1N6NE70</accession>
<dbReference type="PANTHER" id="PTHR30224:SF4">
    <property type="entry name" value="ELECTRON TRANSPORT PROTEIN YCCM-RELATED"/>
    <property type="match status" value="1"/>
</dbReference>
<feature type="transmembrane region" description="Helical" evidence="4">
    <location>
        <begin position="69"/>
        <end position="94"/>
    </location>
</feature>
<dbReference type="EMBL" id="FTMP01000001">
    <property type="protein sequence ID" value="SIP90384.1"/>
    <property type="molecule type" value="Genomic_DNA"/>
</dbReference>
<feature type="transmembrane region" description="Helical" evidence="4">
    <location>
        <begin position="266"/>
        <end position="286"/>
    </location>
</feature>
<feature type="transmembrane region" description="Helical" evidence="4">
    <location>
        <begin position="35"/>
        <end position="57"/>
    </location>
</feature>
<feature type="transmembrane region" description="Helical" evidence="4">
    <location>
        <begin position="149"/>
        <end position="167"/>
    </location>
</feature>
<feature type="transmembrane region" description="Helical" evidence="4">
    <location>
        <begin position="115"/>
        <end position="137"/>
    </location>
</feature>
<evidence type="ECO:0000256" key="2">
    <source>
        <dbReference type="ARBA" id="ARBA00022475"/>
    </source>
</evidence>
<evidence type="ECO:0000256" key="3">
    <source>
        <dbReference type="ARBA" id="ARBA00023136"/>
    </source>
</evidence>
<dbReference type="Proteomes" id="UP000185841">
    <property type="component" value="Unassembled WGS sequence"/>
</dbReference>
<sequence>MNEHIIARDSDSTVTARGLNLTGLPLLGPVLRHPLFMTSLQLISVSLLLLAIGLGIFSEDRKDGLTVLLFWGIFWPLLTCVITPSLGPAFCAVCPHGALGKWLQRFSLKRRFPRALRGAWISLSLIFLGYWVLAFSAPSLLSASTQTTAWYFLLFTLFAVGCFLFYADMAYCKHICPLGRVLASHGKAGGLGIRTEQSDCSSCSTFECAKACHYHLSPFRFEERNNMDNCTLCLDCVQACDSAELHWMRPGKSLSQPIKRADPHDYWVIILILAIAGVGIQFLHGLQHTGLRDSLPWNVAGQWLHQSLSLSTDTWNISGLLALLLALLLTLPVAALGYRAAARLLKQPPQTLALDLAYALAPMAILGLIPHAVGTFAMKYGPALVNETGALLGYAWHAEPFAQRGDTWLKVVNLLPWLGILWSLRLTWQRASRWTTGKAQLLAIWALACTPIWLYSAVMLIKVAAFIMLPMPHRH</sequence>
<evidence type="ECO:0000313" key="6">
    <source>
        <dbReference type="EMBL" id="SIP90384.1"/>
    </source>
</evidence>
<dbReference type="InterPro" id="IPR017896">
    <property type="entry name" value="4Fe4S_Fe-S-bd"/>
</dbReference>
<dbReference type="AlphaFoldDB" id="A0A1N6NE70"/>
<gene>
    <name evidence="6" type="ORF">SAMN05878282_101247</name>
</gene>
<evidence type="ECO:0000259" key="5">
    <source>
        <dbReference type="Pfam" id="PF12801"/>
    </source>
</evidence>
<feature type="domain" description="4Fe-4S ferredoxin-type" evidence="5">
    <location>
        <begin position="149"/>
        <end position="179"/>
    </location>
</feature>
<dbReference type="PANTHER" id="PTHR30224">
    <property type="entry name" value="ELECTRON TRANSPORT PROTEIN"/>
    <property type="match status" value="1"/>
</dbReference>
<keyword evidence="3 4" id="KW-0472">Membrane</keyword>
<name>A0A1N6NE70_AQUAC</name>
<protein>
    <submittedName>
        <fullName evidence="6">4Fe-4S binding domain-containing protein</fullName>
    </submittedName>
</protein>
<feature type="transmembrane region" description="Helical" evidence="4">
    <location>
        <begin position="408"/>
        <end position="428"/>
    </location>
</feature>
<evidence type="ECO:0000256" key="1">
    <source>
        <dbReference type="ARBA" id="ARBA00004236"/>
    </source>
</evidence>
<dbReference type="InterPro" id="IPR052378">
    <property type="entry name" value="NosR_regulator"/>
</dbReference>
<comment type="subcellular location">
    <subcellularLocation>
        <location evidence="1">Cell membrane</location>
    </subcellularLocation>
</comment>
<keyword evidence="4" id="KW-0812">Transmembrane</keyword>
<reference evidence="6 7" key="1">
    <citation type="submission" date="2017-01" db="EMBL/GenBank/DDBJ databases">
        <authorList>
            <person name="Mah S.A."/>
            <person name="Swanson W.J."/>
            <person name="Moy G.W."/>
            <person name="Vacquier V.D."/>
        </authorList>
    </citation>
    <scope>NUCLEOTIDE SEQUENCE [LARGE SCALE GENOMIC DNA]</scope>
    <source>
        <strain evidence="6 7">RU36E</strain>
    </source>
</reference>
<evidence type="ECO:0000256" key="4">
    <source>
        <dbReference type="SAM" id="Phobius"/>
    </source>
</evidence>
<organism evidence="6 7">
    <name type="scientific">Aquipseudomonas alcaligenes</name>
    <name type="common">Pseudomonas alcaligenes</name>
    <dbReference type="NCBI Taxonomy" id="43263"/>
    <lineage>
        <taxon>Bacteria</taxon>
        <taxon>Pseudomonadati</taxon>
        <taxon>Pseudomonadota</taxon>
        <taxon>Gammaproteobacteria</taxon>
        <taxon>Pseudomonadales</taxon>
        <taxon>Pseudomonadaceae</taxon>
        <taxon>Aquipseudomonas</taxon>
    </lineage>
</organism>
<feature type="transmembrane region" description="Helical" evidence="4">
    <location>
        <begin position="440"/>
        <end position="469"/>
    </location>
</feature>
<feature type="domain" description="4Fe-4S ferredoxin-type" evidence="5">
    <location>
        <begin position="70"/>
        <end position="113"/>
    </location>
</feature>
<keyword evidence="2" id="KW-1003">Cell membrane</keyword>
<dbReference type="GO" id="GO:0005886">
    <property type="term" value="C:plasma membrane"/>
    <property type="evidence" value="ECO:0007669"/>
    <property type="project" value="UniProtKB-SubCell"/>
</dbReference>
<keyword evidence="4" id="KW-1133">Transmembrane helix</keyword>
<proteinExistence type="predicted"/>
<dbReference type="SUPFAM" id="SSF54862">
    <property type="entry name" value="4Fe-4S ferredoxins"/>
    <property type="match status" value="1"/>
</dbReference>
<dbReference type="Pfam" id="PF12801">
    <property type="entry name" value="Fer4_5"/>
    <property type="match status" value="2"/>
</dbReference>